<dbReference type="InterPro" id="IPR032001">
    <property type="entry name" value="SAWADEE_dom"/>
</dbReference>
<dbReference type="Gene3D" id="2.40.50.40">
    <property type="match status" value="1"/>
</dbReference>
<comment type="caution">
    <text evidence="2">The sequence shown here is derived from an EMBL/GenBank/DDBJ whole genome shotgun (WGS) entry which is preliminary data.</text>
</comment>
<dbReference type="PANTHER" id="PTHR33827">
    <property type="entry name" value="PROTEIN SAWADEE HOMEODOMAIN HOMOLOG 2"/>
    <property type="match status" value="1"/>
</dbReference>
<dbReference type="Gramene" id="Manes.04G133600.1.v8.1">
    <property type="protein sequence ID" value="Manes.04G133600.1.v8.1.CDS"/>
    <property type="gene ID" value="Manes.04G133600.v8.1"/>
</dbReference>
<dbReference type="PANTHER" id="PTHR33827:SF2">
    <property type="entry name" value="PROTEIN SAWADEE HOMEODOMAIN HOMOLOG 1"/>
    <property type="match status" value="1"/>
</dbReference>
<organism evidence="2 3">
    <name type="scientific">Manihot esculenta</name>
    <name type="common">Cassava</name>
    <name type="synonym">Jatropha manihot</name>
    <dbReference type="NCBI Taxonomy" id="3983"/>
    <lineage>
        <taxon>Eukaryota</taxon>
        <taxon>Viridiplantae</taxon>
        <taxon>Streptophyta</taxon>
        <taxon>Embryophyta</taxon>
        <taxon>Tracheophyta</taxon>
        <taxon>Spermatophyta</taxon>
        <taxon>Magnoliopsida</taxon>
        <taxon>eudicotyledons</taxon>
        <taxon>Gunneridae</taxon>
        <taxon>Pentapetalae</taxon>
        <taxon>rosids</taxon>
        <taxon>fabids</taxon>
        <taxon>Malpighiales</taxon>
        <taxon>Euphorbiaceae</taxon>
        <taxon>Crotonoideae</taxon>
        <taxon>Manihoteae</taxon>
        <taxon>Manihot</taxon>
    </lineage>
</organism>
<dbReference type="GO" id="GO:0003682">
    <property type="term" value="F:chromatin binding"/>
    <property type="evidence" value="ECO:0007669"/>
    <property type="project" value="InterPro"/>
</dbReference>
<accession>A0A2C9W283</accession>
<feature type="domain" description="SAWADEE" evidence="1">
    <location>
        <begin position="115"/>
        <end position="242"/>
    </location>
</feature>
<dbReference type="Gene3D" id="2.30.30.140">
    <property type="match status" value="1"/>
</dbReference>
<dbReference type="Proteomes" id="UP000091857">
    <property type="component" value="Chromosome 4"/>
</dbReference>
<evidence type="ECO:0000313" key="3">
    <source>
        <dbReference type="Proteomes" id="UP000091857"/>
    </source>
</evidence>
<keyword evidence="3" id="KW-1185">Reference proteome</keyword>
<dbReference type="STRING" id="3983.A0A2C9W283"/>
<dbReference type="OrthoDB" id="1885884at2759"/>
<dbReference type="AlphaFoldDB" id="A0A2C9W283"/>
<evidence type="ECO:0000313" key="2">
    <source>
        <dbReference type="EMBL" id="OAY53073.1"/>
    </source>
</evidence>
<dbReference type="InterPro" id="IPR039276">
    <property type="entry name" value="SHH1/2"/>
</dbReference>
<protein>
    <recommendedName>
        <fullName evidence="1">SAWADEE domain-containing protein</fullName>
    </recommendedName>
</protein>
<dbReference type="EMBL" id="CM004390">
    <property type="protein sequence ID" value="OAY53073.1"/>
    <property type="molecule type" value="Genomic_DNA"/>
</dbReference>
<gene>
    <name evidence="2" type="ORF">MANES_04G133600v8</name>
</gene>
<evidence type="ECO:0000259" key="1">
    <source>
        <dbReference type="Pfam" id="PF16719"/>
    </source>
</evidence>
<reference evidence="3" key="1">
    <citation type="journal article" date="2016" name="Nat. Biotechnol.">
        <title>Sequencing wild and cultivated cassava and related species reveals extensive interspecific hybridization and genetic diversity.</title>
        <authorList>
            <person name="Bredeson J.V."/>
            <person name="Lyons J.B."/>
            <person name="Prochnik S.E."/>
            <person name="Wu G.A."/>
            <person name="Ha C.M."/>
            <person name="Edsinger-Gonzales E."/>
            <person name="Grimwood J."/>
            <person name="Schmutz J."/>
            <person name="Rabbi I.Y."/>
            <person name="Egesi C."/>
            <person name="Nauluvula P."/>
            <person name="Lebot V."/>
            <person name="Ndunguru J."/>
            <person name="Mkamilo G."/>
            <person name="Bart R.S."/>
            <person name="Setter T.L."/>
            <person name="Gleadow R.M."/>
            <person name="Kulakow P."/>
            <person name="Ferguson M.E."/>
            <person name="Rounsley S."/>
            <person name="Rokhsar D.S."/>
        </authorList>
    </citation>
    <scope>NUCLEOTIDE SEQUENCE [LARGE SCALE GENOMIC DNA]</scope>
    <source>
        <strain evidence="3">cv. AM560-2</strain>
    </source>
</reference>
<proteinExistence type="predicted"/>
<sequence>MDLLAEFTLAEIVEMENIYKEIGAEALDPDFCQRLATSFSFAPNRAGKPATTWEQVQSWFEDRQKESLLKVAPPSVALKLFVDLSDATLTDATFPNDASETFQKSKVKKVTDLSDLTFEAKSSRDYAWYDVSAFLSYRVLYTGELEARVRFAGFRNTDDEWVNVKKAVRERSIPLEPSECHRVKVGDLVLCFRERQELAVYCDAHVVGVQRRSHDARDCGCIFVVRYEYDGMEESVQWQRLCRRPAQ</sequence>
<name>A0A2C9W283_MANES</name>
<dbReference type="Pfam" id="PF16719">
    <property type="entry name" value="SAWADEE"/>
    <property type="match status" value="1"/>
</dbReference>